<reference evidence="2" key="1">
    <citation type="journal article" date="2023" name="Science">
        <title>Genome structures resolve the early diversification of teleost fishes.</title>
        <authorList>
            <person name="Parey E."/>
            <person name="Louis A."/>
            <person name="Montfort J."/>
            <person name="Bouchez O."/>
            <person name="Roques C."/>
            <person name="Iampietro C."/>
            <person name="Lluch J."/>
            <person name="Castinel A."/>
            <person name="Donnadieu C."/>
            <person name="Desvignes T."/>
            <person name="Floi Bucao C."/>
            <person name="Jouanno E."/>
            <person name="Wen M."/>
            <person name="Mejri S."/>
            <person name="Dirks R."/>
            <person name="Jansen H."/>
            <person name="Henkel C."/>
            <person name="Chen W.J."/>
            <person name="Zahm M."/>
            <person name="Cabau C."/>
            <person name="Klopp C."/>
            <person name="Thompson A.W."/>
            <person name="Robinson-Rechavi M."/>
            <person name="Braasch I."/>
            <person name="Lecointre G."/>
            <person name="Bobe J."/>
            <person name="Postlethwait J.H."/>
            <person name="Berthelot C."/>
            <person name="Roest Crollius H."/>
            <person name="Guiguen Y."/>
        </authorList>
    </citation>
    <scope>NUCLEOTIDE SEQUENCE</scope>
    <source>
        <strain evidence="2">NC1722</strain>
    </source>
</reference>
<gene>
    <name evidence="2" type="ORF">AAFF_G00098330</name>
</gene>
<protein>
    <submittedName>
        <fullName evidence="2">Uncharacterized protein</fullName>
    </submittedName>
</protein>
<sequence>MKGRNVELQNCPCLTRPATNTAPTVERWESVPEQIQEGHTECRWWLNSNRAAAASSLRGRRISRPRGDTVMEESGEEKGDGEGREFWASYNRREGDRDHCQVAELTVMVTDTLYPHLCLHPASQHHLTSFPGAWLFRHPCGFAGAAVARGNIIGQSKEDVELVELKALVLSRQALSGPLTTPERSARSNKNMK</sequence>
<evidence type="ECO:0000256" key="1">
    <source>
        <dbReference type="SAM" id="MobiDB-lite"/>
    </source>
</evidence>
<dbReference type="AlphaFoldDB" id="A0AAD7WBT0"/>
<dbReference type="EMBL" id="JAINUG010000164">
    <property type="protein sequence ID" value="KAJ8390913.1"/>
    <property type="molecule type" value="Genomic_DNA"/>
</dbReference>
<keyword evidence="3" id="KW-1185">Reference proteome</keyword>
<proteinExistence type="predicted"/>
<evidence type="ECO:0000313" key="3">
    <source>
        <dbReference type="Proteomes" id="UP001221898"/>
    </source>
</evidence>
<evidence type="ECO:0000313" key="2">
    <source>
        <dbReference type="EMBL" id="KAJ8390913.1"/>
    </source>
</evidence>
<comment type="caution">
    <text evidence="2">The sequence shown here is derived from an EMBL/GenBank/DDBJ whole genome shotgun (WGS) entry which is preliminary data.</text>
</comment>
<organism evidence="2 3">
    <name type="scientific">Aldrovandia affinis</name>
    <dbReference type="NCBI Taxonomy" id="143900"/>
    <lineage>
        <taxon>Eukaryota</taxon>
        <taxon>Metazoa</taxon>
        <taxon>Chordata</taxon>
        <taxon>Craniata</taxon>
        <taxon>Vertebrata</taxon>
        <taxon>Euteleostomi</taxon>
        <taxon>Actinopterygii</taxon>
        <taxon>Neopterygii</taxon>
        <taxon>Teleostei</taxon>
        <taxon>Notacanthiformes</taxon>
        <taxon>Halosauridae</taxon>
        <taxon>Aldrovandia</taxon>
    </lineage>
</organism>
<accession>A0AAD7WBT0</accession>
<name>A0AAD7WBT0_9TELE</name>
<feature type="region of interest" description="Disordered" evidence="1">
    <location>
        <begin position="57"/>
        <end position="83"/>
    </location>
</feature>
<dbReference type="Proteomes" id="UP001221898">
    <property type="component" value="Unassembled WGS sequence"/>
</dbReference>